<name>A0A4Q7VJ00_9BACT</name>
<feature type="transmembrane region" description="Helical" evidence="6">
    <location>
        <begin position="33"/>
        <end position="51"/>
    </location>
</feature>
<reference evidence="8 9" key="1">
    <citation type="submission" date="2019-02" db="EMBL/GenBank/DDBJ databases">
        <title>Genomic Encyclopedia of Type Strains, Phase IV (KMG-IV): sequencing the most valuable type-strain genomes for metagenomic binning, comparative biology and taxonomic classification.</title>
        <authorList>
            <person name="Goeker M."/>
        </authorList>
    </citation>
    <scope>NUCLEOTIDE SEQUENCE [LARGE SCALE GENOMIC DNA]</scope>
    <source>
        <strain evidence="8 9">DSM 28825</strain>
    </source>
</reference>
<keyword evidence="2" id="KW-0406">Ion transport</keyword>
<dbReference type="SUPFAM" id="SSF116726">
    <property type="entry name" value="TrkA C-terminal domain-like"/>
    <property type="match status" value="1"/>
</dbReference>
<feature type="transmembrane region" description="Helical" evidence="6">
    <location>
        <begin position="322"/>
        <end position="345"/>
    </location>
</feature>
<evidence type="ECO:0000256" key="1">
    <source>
        <dbReference type="ARBA" id="ARBA00004141"/>
    </source>
</evidence>
<evidence type="ECO:0000256" key="5">
    <source>
        <dbReference type="ARBA" id="ARBA00023136"/>
    </source>
</evidence>
<dbReference type="InterPro" id="IPR038770">
    <property type="entry name" value="Na+/solute_symporter_sf"/>
</dbReference>
<feature type="transmembrane region" description="Helical" evidence="6">
    <location>
        <begin position="264"/>
        <end position="286"/>
    </location>
</feature>
<dbReference type="GO" id="GO:0016020">
    <property type="term" value="C:membrane"/>
    <property type="evidence" value="ECO:0007669"/>
    <property type="project" value="UniProtKB-SubCell"/>
</dbReference>
<feature type="transmembrane region" description="Helical" evidence="6">
    <location>
        <begin position="135"/>
        <end position="154"/>
    </location>
</feature>
<dbReference type="Pfam" id="PF02080">
    <property type="entry name" value="TrkA_C"/>
    <property type="match status" value="1"/>
</dbReference>
<dbReference type="PROSITE" id="PS51202">
    <property type="entry name" value="RCK_C"/>
    <property type="match status" value="1"/>
</dbReference>
<feature type="transmembrane region" description="Helical" evidence="6">
    <location>
        <begin position="63"/>
        <end position="83"/>
    </location>
</feature>
<feature type="transmembrane region" description="Helical" evidence="6">
    <location>
        <begin position="175"/>
        <end position="193"/>
    </location>
</feature>
<dbReference type="PANTHER" id="PTHR43021:SF2">
    <property type="entry name" value="CATION_H+ EXCHANGER DOMAIN-CONTAINING PROTEIN"/>
    <property type="match status" value="1"/>
</dbReference>
<dbReference type="SUPFAM" id="SSF51735">
    <property type="entry name" value="NAD(P)-binding Rossmann-fold domains"/>
    <property type="match status" value="1"/>
</dbReference>
<dbReference type="Pfam" id="PF00999">
    <property type="entry name" value="Na_H_Exchanger"/>
    <property type="match status" value="1"/>
</dbReference>
<keyword evidence="3 6" id="KW-0812">Transmembrane</keyword>
<proteinExistence type="predicted"/>
<dbReference type="RefSeq" id="WP_130305951.1">
    <property type="nucleotide sequence ID" value="NZ_SHKN01000001.1"/>
</dbReference>
<dbReference type="InterPro" id="IPR036721">
    <property type="entry name" value="RCK_C_sf"/>
</dbReference>
<evidence type="ECO:0000259" key="7">
    <source>
        <dbReference type="PROSITE" id="PS51202"/>
    </source>
</evidence>
<keyword evidence="2" id="KW-0813">Transport</keyword>
<organism evidence="8 9">
    <name type="scientific">Ancylomarina subtilis</name>
    <dbReference type="NCBI Taxonomy" id="1639035"/>
    <lineage>
        <taxon>Bacteria</taxon>
        <taxon>Pseudomonadati</taxon>
        <taxon>Bacteroidota</taxon>
        <taxon>Bacteroidia</taxon>
        <taxon>Marinilabiliales</taxon>
        <taxon>Marinifilaceae</taxon>
        <taxon>Ancylomarina</taxon>
    </lineage>
</organism>
<feature type="transmembrane region" description="Helical" evidence="6">
    <location>
        <begin position="6"/>
        <end position="26"/>
    </location>
</feature>
<dbReference type="InterPro" id="IPR006037">
    <property type="entry name" value="RCK_C"/>
</dbReference>
<evidence type="ECO:0000313" key="9">
    <source>
        <dbReference type="Proteomes" id="UP000293562"/>
    </source>
</evidence>
<feature type="transmembrane region" description="Helical" evidence="6">
    <location>
        <begin position="95"/>
        <end position="115"/>
    </location>
</feature>
<feature type="transmembrane region" description="Helical" evidence="6">
    <location>
        <begin position="231"/>
        <end position="252"/>
    </location>
</feature>
<dbReference type="InterPro" id="IPR003148">
    <property type="entry name" value="RCK_N"/>
</dbReference>
<dbReference type="Gene3D" id="1.20.1530.20">
    <property type="match status" value="1"/>
</dbReference>
<feature type="domain" description="RCK C-terminal" evidence="7">
    <location>
        <begin position="557"/>
        <end position="641"/>
    </location>
</feature>
<feature type="transmembrane region" description="Helical" evidence="6">
    <location>
        <begin position="298"/>
        <end position="316"/>
    </location>
</feature>
<evidence type="ECO:0000256" key="6">
    <source>
        <dbReference type="SAM" id="Phobius"/>
    </source>
</evidence>
<sequence>MNTYFDILPFLAGFLIVSVAASRLSLYFLKVKLPIITGLLIIGIIAGPFVLKLIPGESLHQLTFVNDISLSFIAFAAGAELYLAELKGRMKSIKWMTFGQLFFTFVLSAIAIYYLSERIPFMSGFTNEVKISMAILIGVIFVARSPVSAIAIINEMRAKGPFVKTAIGVTVVKDVLVIILFTLCFAISDALISGIPIDFILTVILLGELLLSFFLGWVLGKLMNFVLGLNMTTGLKAFVLIILGYLSFLFAHELHYYSQEYLGFHIYVEPLLVCILASFYVVNFGNSRREFNKIIERVVPKIYILFFTLTGASLSLDSFAEAFSIALVFFFIRLFSMAIGAYVGGRLAGDPKSYNRISWTPYVTQAGVALGLVSIVSQKYPDWGAEFATVLITVIVINQIVGPPLFKWAILKVGESHRKHDVLHEKRDKKVFIFGLEGQSLALARQLMSSDILVKMATRDKEKASHEYQGIPVVHIKDFGMEEMKRIGADSADSFVLFYQDEESLEICELAYEQFGTRHLVVRLHDRKYMKRFQELGALIVEPASMLISLMDHLVRSPIATSIILGMDESQDTVDVEMQNADLHGLSLRDLKLPSDVIILATKRNENPIISTGYTRLRRGDVLTLVGSKESLEKVKLKLGQQSEADFRQLRGVKMKLLTKIKSPKGGDFI</sequence>
<dbReference type="Gene3D" id="3.40.50.720">
    <property type="entry name" value="NAD(P)-binding Rossmann-like Domain"/>
    <property type="match status" value="1"/>
</dbReference>
<keyword evidence="5 6" id="KW-0472">Membrane</keyword>
<evidence type="ECO:0000256" key="2">
    <source>
        <dbReference type="ARBA" id="ARBA00022538"/>
    </source>
</evidence>
<keyword evidence="2" id="KW-0630">Potassium</keyword>
<feature type="transmembrane region" description="Helical" evidence="6">
    <location>
        <begin position="199"/>
        <end position="219"/>
    </location>
</feature>
<comment type="subcellular location">
    <subcellularLocation>
        <location evidence="1">Membrane</location>
        <topology evidence="1">Multi-pass membrane protein</topology>
    </subcellularLocation>
</comment>
<dbReference type="AlphaFoldDB" id="A0A4Q7VJ00"/>
<evidence type="ECO:0000256" key="4">
    <source>
        <dbReference type="ARBA" id="ARBA00022989"/>
    </source>
</evidence>
<dbReference type="Gene3D" id="3.30.70.1450">
    <property type="entry name" value="Regulator of K+ conductance, C-terminal domain"/>
    <property type="match status" value="1"/>
</dbReference>
<dbReference type="OrthoDB" id="9783404at2"/>
<dbReference type="Pfam" id="PF02254">
    <property type="entry name" value="TrkA_N"/>
    <property type="match status" value="1"/>
</dbReference>
<keyword evidence="4 6" id="KW-1133">Transmembrane helix</keyword>
<dbReference type="PANTHER" id="PTHR43021">
    <property type="entry name" value="NA(+)/H(+) ANTIPORTER-RELATED"/>
    <property type="match status" value="1"/>
</dbReference>
<protein>
    <submittedName>
        <fullName evidence="8">Transporter (CPA2 family)</fullName>
    </submittedName>
</protein>
<dbReference type="Proteomes" id="UP000293562">
    <property type="component" value="Unassembled WGS sequence"/>
</dbReference>
<comment type="caution">
    <text evidence="8">The sequence shown here is derived from an EMBL/GenBank/DDBJ whole genome shotgun (WGS) entry which is preliminary data.</text>
</comment>
<evidence type="ECO:0000313" key="8">
    <source>
        <dbReference type="EMBL" id="RZT96037.1"/>
    </source>
</evidence>
<gene>
    <name evidence="8" type="ORF">EV201_0668</name>
</gene>
<dbReference type="InterPro" id="IPR036291">
    <property type="entry name" value="NAD(P)-bd_dom_sf"/>
</dbReference>
<dbReference type="GO" id="GO:0015297">
    <property type="term" value="F:antiporter activity"/>
    <property type="evidence" value="ECO:0007669"/>
    <property type="project" value="InterPro"/>
</dbReference>
<dbReference type="GO" id="GO:1902600">
    <property type="term" value="P:proton transmembrane transport"/>
    <property type="evidence" value="ECO:0007669"/>
    <property type="project" value="InterPro"/>
</dbReference>
<dbReference type="GO" id="GO:0008324">
    <property type="term" value="F:monoatomic cation transmembrane transporter activity"/>
    <property type="evidence" value="ECO:0007669"/>
    <property type="project" value="InterPro"/>
</dbReference>
<accession>A0A4Q7VJ00</accession>
<keyword evidence="9" id="KW-1185">Reference proteome</keyword>
<evidence type="ECO:0000256" key="3">
    <source>
        <dbReference type="ARBA" id="ARBA00022692"/>
    </source>
</evidence>
<feature type="transmembrane region" description="Helical" evidence="6">
    <location>
        <begin position="388"/>
        <end position="410"/>
    </location>
</feature>
<dbReference type="EMBL" id="SHKN01000001">
    <property type="protein sequence ID" value="RZT96037.1"/>
    <property type="molecule type" value="Genomic_DNA"/>
</dbReference>
<dbReference type="InterPro" id="IPR006153">
    <property type="entry name" value="Cation/H_exchanger_TM"/>
</dbReference>
<keyword evidence="2" id="KW-0633">Potassium transport</keyword>
<dbReference type="GO" id="GO:0006813">
    <property type="term" value="P:potassium ion transport"/>
    <property type="evidence" value="ECO:0007669"/>
    <property type="project" value="UniProtKB-KW"/>
</dbReference>